<evidence type="ECO:0000313" key="2">
    <source>
        <dbReference type="Proteomes" id="UP001458880"/>
    </source>
</evidence>
<protein>
    <submittedName>
        <fullName evidence="1">Uncharacterized protein</fullName>
    </submittedName>
</protein>
<dbReference type="AlphaFoldDB" id="A0AAW1MFN1"/>
<dbReference type="EMBL" id="JASPKY010000049">
    <property type="protein sequence ID" value="KAK9745446.1"/>
    <property type="molecule type" value="Genomic_DNA"/>
</dbReference>
<comment type="caution">
    <text evidence="1">The sequence shown here is derived from an EMBL/GenBank/DDBJ whole genome shotgun (WGS) entry which is preliminary data.</text>
</comment>
<reference evidence="1 2" key="1">
    <citation type="journal article" date="2024" name="BMC Genomics">
        <title>De novo assembly and annotation of Popillia japonica's genome with initial clues to its potential as an invasive pest.</title>
        <authorList>
            <person name="Cucini C."/>
            <person name="Boschi S."/>
            <person name="Funari R."/>
            <person name="Cardaioli E."/>
            <person name="Iannotti N."/>
            <person name="Marturano G."/>
            <person name="Paoli F."/>
            <person name="Bruttini M."/>
            <person name="Carapelli A."/>
            <person name="Frati F."/>
            <person name="Nardi F."/>
        </authorList>
    </citation>
    <scope>NUCLEOTIDE SEQUENCE [LARGE SCALE GENOMIC DNA]</scope>
    <source>
        <strain evidence="1">DMR45628</strain>
    </source>
</reference>
<organism evidence="1 2">
    <name type="scientific">Popillia japonica</name>
    <name type="common">Japanese beetle</name>
    <dbReference type="NCBI Taxonomy" id="7064"/>
    <lineage>
        <taxon>Eukaryota</taxon>
        <taxon>Metazoa</taxon>
        <taxon>Ecdysozoa</taxon>
        <taxon>Arthropoda</taxon>
        <taxon>Hexapoda</taxon>
        <taxon>Insecta</taxon>
        <taxon>Pterygota</taxon>
        <taxon>Neoptera</taxon>
        <taxon>Endopterygota</taxon>
        <taxon>Coleoptera</taxon>
        <taxon>Polyphaga</taxon>
        <taxon>Scarabaeiformia</taxon>
        <taxon>Scarabaeidae</taxon>
        <taxon>Rutelinae</taxon>
        <taxon>Popillia</taxon>
    </lineage>
</organism>
<evidence type="ECO:0000313" key="1">
    <source>
        <dbReference type="EMBL" id="KAK9745446.1"/>
    </source>
</evidence>
<gene>
    <name evidence="1" type="ORF">QE152_g6953</name>
</gene>
<name>A0AAW1MFN1_POPJA</name>
<dbReference type="Proteomes" id="UP001458880">
    <property type="component" value="Unassembled WGS sequence"/>
</dbReference>
<sequence>MKTLFSRLSVTVVEDAQFKILLKNILPFYQTQLGLSEVESVAELVRFGKILEARKASVEAYFPQPLRGRSLEPDLDYVDSGAHSSRGPGNVSSVAPPSYFLLLLCVLAVRETVQERTRRPTSACSF</sequence>
<accession>A0AAW1MFN1</accession>
<proteinExistence type="predicted"/>
<keyword evidence="2" id="KW-1185">Reference proteome</keyword>